<dbReference type="EMBL" id="FOSV01000025">
    <property type="protein sequence ID" value="SFL81263.1"/>
    <property type="molecule type" value="Genomic_DNA"/>
</dbReference>
<dbReference type="Proteomes" id="UP000198804">
    <property type="component" value="Unassembled WGS sequence"/>
</dbReference>
<accession>A0A1I4KRM3</accession>
<evidence type="ECO:0000313" key="3">
    <source>
        <dbReference type="Proteomes" id="UP000198804"/>
    </source>
</evidence>
<keyword evidence="3" id="KW-1185">Reference proteome</keyword>
<protein>
    <submittedName>
        <fullName evidence="2">Uncharacterized protein</fullName>
    </submittedName>
</protein>
<sequence>MMRSDTPHPGDDPLPPIGDPPPDPTPPAGYPPAEPPAPQPPGPINRA</sequence>
<gene>
    <name evidence="2" type="ORF">SAMN04488125_12568</name>
</gene>
<feature type="compositionally biased region" description="Basic and acidic residues" evidence="1">
    <location>
        <begin position="1"/>
        <end position="11"/>
    </location>
</feature>
<feature type="compositionally biased region" description="Pro residues" evidence="1">
    <location>
        <begin position="12"/>
        <end position="47"/>
    </location>
</feature>
<proteinExistence type="predicted"/>
<reference evidence="3" key="1">
    <citation type="submission" date="2016-10" db="EMBL/GenBank/DDBJ databases">
        <authorList>
            <person name="Varghese N."/>
            <person name="Submissions S."/>
        </authorList>
    </citation>
    <scope>NUCLEOTIDE SEQUENCE [LARGE SCALE GENOMIC DNA]</scope>
    <source>
        <strain evidence="3">CGMCC 1.6474</strain>
    </source>
</reference>
<organism evidence="2 3">
    <name type="scientific">Methylorubrum salsuginis</name>
    <dbReference type="NCBI Taxonomy" id="414703"/>
    <lineage>
        <taxon>Bacteria</taxon>
        <taxon>Pseudomonadati</taxon>
        <taxon>Pseudomonadota</taxon>
        <taxon>Alphaproteobacteria</taxon>
        <taxon>Hyphomicrobiales</taxon>
        <taxon>Methylobacteriaceae</taxon>
        <taxon>Methylorubrum</taxon>
    </lineage>
</organism>
<evidence type="ECO:0000256" key="1">
    <source>
        <dbReference type="SAM" id="MobiDB-lite"/>
    </source>
</evidence>
<name>A0A1I4KRM3_9HYPH</name>
<evidence type="ECO:0000313" key="2">
    <source>
        <dbReference type="EMBL" id="SFL81263.1"/>
    </source>
</evidence>
<dbReference type="AlphaFoldDB" id="A0A1I4KRM3"/>
<feature type="region of interest" description="Disordered" evidence="1">
    <location>
        <begin position="1"/>
        <end position="47"/>
    </location>
</feature>